<evidence type="ECO:0000313" key="1">
    <source>
        <dbReference type="EMBL" id="KAF9761471.1"/>
    </source>
</evidence>
<sequence length="170" mass="19626">MGGICSCMKKNKPKCIVSVIGLEEDVKNVLAHIVPDFNREHRLGKFSEYVIKYNEAELLIYAHISNPMIKNLINLHSTSEYATIYAINADNKNSVENAKAIIDDQERSHGKLIAVLCRGRYLDNPDLDEIKYLFNENIHDSFEFVKFTEEDTEKYVKLTFDKIHNRISDD</sequence>
<proteinExistence type="predicted"/>
<dbReference type="AlphaFoldDB" id="A0A9P6GZH7"/>
<protein>
    <submittedName>
        <fullName evidence="1">Uncharacterized protein</fullName>
    </submittedName>
</protein>
<comment type="caution">
    <text evidence="1">The sequence shown here is derived from an EMBL/GenBank/DDBJ whole genome shotgun (WGS) entry which is preliminary data.</text>
</comment>
<name>A0A9P6GZH7_9MICR</name>
<evidence type="ECO:0000313" key="2">
    <source>
        <dbReference type="Proteomes" id="UP000740883"/>
    </source>
</evidence>
<accession>A0A9P6GZH7</accession>
<reference evidence="1 2" key="1">
    <citation type="journal article" date="2020" name="Genome Biol. Evol.">
        <title>Comparative genomics of strictly vertically transmitted, feminizing microsporidia endosymbionts of amphipod crustaceans.</title>
        <authorList>
            <person name="Cormier A."/>
            <person name="Chebbi M.A."/>
            <person name="Giraud I."/>
            <person name="Wattier R."/>
            <person name="Teixeira M."/>
            <person name="Gilbert C."/>
            <person name="Rigaud T."/>
            <person name="Cordaux R."/>
        </authorList>
    </citation>
    <scope>NUCLEOTIDE SEQUENCE [LARGE SCALE GENOMIC DNA]</scope>
    <source>
        <strain evidence="1 2">Ou3-Ou53</strain>
    </source>
</reference>
<keyword evidence="2" id="KW-1185">Reference proteome</keyword>
<dbReference type="OrthoDB" id="2186865at2759"/>
<dbReference type="Proteomes" id="UP000740883">
    <property type="component" value="Unassembled WGS sequence"/>
</dbReference>
<dbReference type="EMBL" id="SBJO01000330">
    <property type="protein sequence ID" value="KAF9761471.1"/>
    <property type="molecule type" value="Genomic_DNA"/>
</dbReference>
<organism evidence="1 2">
    <name type="scientific">Nosema granulosis</name>
    <dbReference type="NCBI Taxonomy" id="83296"/>
    <lineage>
        <taxon>Eukaryota</taxon>
        <taxon>Fungi</taxon>
        <taxon>Fungi incertae sedis</taxon>
        <taxon>Microsporidia</taxon>
        <taxon>Nosematidae</taxon>
        <taxon>Nosema</taxon>
    </lineage>
</organism>
<gene>
    <name evidence="1" type="ORF">NGRA_2627</name>
</gene>